<evidence type="ECO:0000313" key="6">
    <source>
        <dbReference type="EMBL" id="MCS0591885.1"/>
    </source>
</evidence>
<dbReference type="SUPFAM" id="SSF46785">
    <property type="entry name" value="Winged helix' DNA-binding domain"/>
    <property type="match status" value="1"/>
</dbReference>
<dbReference type="Pfam" id="PF03466">
    <property type="entry name" value="LysR_substrate"/>
    <property type="match status" value="1"/>
</dbReference>
<evidence type="ECO:0000256" key="1">
    <source>
        <dbReference type="ARBA" id="ARBA00009437"/>
    </source>
</evidence>
<accession>A0ABT2ADP5</accession>
<dbReference type="Gene3D" id="1.10.10.10">
    <property type="entry name" value="Winged helix-like DNA-binding domain superfamily/Winged helix DNA-binding domain"/>
    <property type="match status" value="1"/>
</dbReference>
<feature type="domain" description="HTH lysR-type" evidence="5">
    <location>
        <begin position="2"/>
        <end position="59"/>
    </location>
</feature>
<keyword evidence="4" id="KW-0804">Transcription</keyword>
<dbReference type="PROSITE" id="PS50931">
    <property type="entry name" value="HTH_LYSR"/>
    <property type="match status" value="1"/>
</dbReference>
<proteinExistence type="inferred from homology"/>
<dbReference type="InterPro" id="IPR036390">
    <property type="entry name" value="WH_DNA-bd_sf"/>
</dbReference>
<keyword evidence="7" id="KW-1185">Reference proteome</keyword>
<protein>
    <submittedName>
        <fullName evidence="6">LysR substrate-binding domain-containing protein</fullName>
    </submittedName>
</protein>
<evidence type="ECO:0000259" key="5">
    <source>
        <dbReference type="PROSITE" id="PS50931"/>
    </source>
</evidence>
<evidence type="ECO:0000256" key="3">
    <source>
        <dbReference type="ARBA" id="ARBA00023125"/>
    </source>
</evidence>
<keyword evidence="3" id="KW-0238">DNA-binding</keyword>
<dbReference type="SUPFAM" id="SSF53850">
    <property type="entry name" value="Periplasmic binding protein-like II"/>
    <property type="match status" value="1"/>
</dbReference>
<evidence type="ECO:0000256" key="4">
    <source>
        <dbReference type="ARBA" id="ARBA00023163"/>
    </source>
</evidence>
<dbReference type="InterPro" id="IPR036388">
    <property type="entry name" value="WH-like_DNA-bd_sf"/>
</dbReference>
<dbReference type="InterPro" id="IPR000847">
    <property type="entry name" value="LysR_HTH_N"/>
</dbReference>
<comment type="caution">
    <text evidence="6">The sequence shown here is derived from an EMBL/GenBank/DDBJ whole genome shotgun (WGS) entry which is preliminary data.</text>
</comment>
<keyword evidence="2" id="KW-0805">Transcription regulation</keyword>
<dbReference type="PANTHER" id="PTHR30537">
    <property type="entry name" value="HTH-TYPE TRANSCRIPTIONAL REGULATOR"/>
    <property type="match status" value="1"/>
</dbReference>
<evidence type="ECO:0000256" key="2">
    <source>
        <dbReference type="ARBA" id="ARBA00023015"/>
    </source>
</evidence>
<evidence type="ECO:0000313" key="7">
    <source>
        <dbReference type="Proteomes" id="UP001205560"/>
    </source>
</evidence>
<dbReference type="InterPro" id="IPR005119">
    <property type="entry name" value="LysR_subst-bd"/>
</dbReference>
<dbReference type="EMBL" id="JANUGX010000033">
    <property type="protein sequence ID" value="MCS0591885.1"/>
    <property type="molecule type" value="Genomic_DNA"/>
</dbReference>
<sequence length="294" mass="32513">MLNLQRVAAFVAVVDAKSFTAAAGALGQTKAVVSFNVRQLEAELGVALLLRTTRRLTLTEAGESFYRRSVRLLKEAEAIVDDVRCEHRGLSGELHITSTSEYGARVIVPALAAFRRLHPALKVRHVSSSQHEDLISERFDLAVRLGSLADSSHRAALLARFRILLVASPGWLEDNPIRSPQMLEQADWGIHTRLNNPFRWHLSGPGQVPYALEIAKSAMFTSDSASALMAFALEGGGVALLPEWLVNSAVKSGKLCHVLPEFEFPQQGIYAVYPDTRHVPEKVRAFIDFLRKRI</sequence>
<dbReference type="CDD" id="cd08422">
    <property type="entry name" value="PBP2_CrgA_like"/>
    <property type="match status" value="1"/>
</dbReference>
<dbReference type="InterPro" id="IPR058163">
    <property type="entry name" value="LysR-type_TF_proteobact-type"/>
</dbReference>
<gene>
    <name evidence="6" type="ORF">NX782_22090</name>
</gene>
<comment type="similarity">
    <text evidence="1">Belongs to the LysR transcriptional regulatory family.</text>
</comment>
<organism evidence="6 7">
    <name type="scientific">Massilia norwichensis</name>
    <dbReference type="NCBI Taxonomy" id="1442366"/>
    <lineage>
        <taxon>Bacteria</taxon>
        <taxon>Pseudomonadati</taxon>
        <taxon>Pseudomonadota</taxon>
        <taxon>Betaproteobacteria</taxon>
        <taxon>Burkholderiales</taxon>
        <taxon>Oxalobacteraceae</taxon>
        <taxon>Telluria group</taxon>
        <taxon>Massilia</taxon>
    </lineage>
</organism>
<name>A0ABT2ADP5_9BURK</name>
<reference evidence="6 7" key="1">
    <citation type="submission" date="2022-08" db="EMBL/GenBank/DDBJ databases">
        <title>Reclassification of Massilia species as members of the genera Telluria, Duganella, Pseudoduganella, Mokoshia gen. nov. and Zemynaea gen. nov. using orthogonal and non-orthogonal genome-based approaches.</title>
        <authorList>
            <person name="Bowman J.P."/>
        </authorList>
    </citation>
    <scope>NUCLEOTIDE SEQUENCE [LARGE SCALE GENOMIC DNA]</scope>
    <source>
        <strain evidence="6 7">LMG 28164</strain>
    </source>
</reference>
<dbReference type="RefSeq" id="WP_258847649.1">
    <property type="nucleotide sequence ID" value="NZ_JANUGX010000033.1"/>
</dbReference>
<dbReference type="Gene3D" id="3.40.190.290">
    <property type="match status" value="1"/>
</dbReference>
<dbReference type="PANTHER" id="PTHR30537:SF66">
    <property type="entry name" value="IRON-REGULATED VIRULENCE REGULATORY PROTEIN IRGB"/>
    <property type="match status" value="1"/>
</dbReference>
<dbReference type="Pfam" id="PF00126">
    <property type="entry name" value="HTH_1"/>
    <property type="match status" value="1"/>
</dbReference>
<dbReference type="Proteomes" id="UP001205560">
    <property type="component" value="Unassembled WGS sequence"/>
</dbReference>